<dbReference type="AlphaFoldDB" id="A0A5K7SD03"/>
<protein>
    <submittedName>
        <fullName evidence="1">Uncharacterized protein</fullName>
    </submittedName>
</protein>
<keyword evidence="2" id="KW-1185">Reference proteome</keyword>
<dbReference type="KEGG" id="anf:AQPE_3318"/>
<name>A0A5K7SD03_9BACT</name>
<dbReference type="EMBL" id="AP018694">
    <property type="protein sequence ID" value="BBE19144.1"/>
    <property type="molecule type" value="Genomic_DNA"/>
</dbReference>
<gene>
    <name evidence="1" type="ORF">AQPE_3318</name>
</gene>
<accession>A0A5K7SD03</accession>
<organism evidence="1 2">
    <name type="scientific">Aquipluma nitroreducens</name>
    <dbReference type="NCBI Taxonomy" id="2010828"/>
    <lineage>
        <taxon>Bacteria</taxon>
        <taxon>Pseudomonadati</taxon>
        <taxon>Bacteroidota</taxon>
        <taxon>Bacteroidia</taxon>
        <taxon>Marinilabiliales</taxon>
        <taxon>Prolixibacteraceae</taxon>
        <taxon>Aquipluma</taxon>
    </lineage>
</organism>
<reference evidence="1" key="1">
    <citation type="journal article" date="2020" name="Int. J. Syst. Evol. Microbiol.">
        <title>Aquipluma nitroreducens gen. nov. sp. nov., a novel facultatively anaerobic bacterium isolated from a freshwater lake.</title>
        <authorList>
            <person name="Watanabe M."/>
            <person name="Kojima H."/>
            <person name="Fukui M."/>
        </authorList>
    </citation>
    <scope>NUCLEOTIDE SEQUENCE</scope>
    <source>
        <strain evidence="1">MeG22</strain>
    </source>
</reference>
<proteinExistence type="predicted"/>
<evidence type="ECO:0000313" key="2">
    <source>
        <dbReference type="Proteomes" id="UP001193389"/>
    </source>
</evidence>
<sequence length="40" mass="4591">MKFDSSYKQNVALSTDILFRKKTESSATFQKLLLSHLSNI</sequence>
<evidence type="ECO:0000313" key="1">
    <source>
        <dbReference type="EMBL" id="BBE19144.1"/>
    </source>
</evidence>
<dbReference type="Proteomes" id="UP001193389">
    <property type="component" value="Chromosome"/>
</dbReference>